<dbReference type="InterPro" id="IPR036291">
    <property type="entry name" value="NAD(P)-bd_dom_sf"/>
</dbReference>
<evidence type="ECO:0000256" key="2">
    <source>
        <dbReference type="ARBA" id="ARBA00023027"/>
    </source>
</evidence>
<dbReference type="EMBL" id="JATAAI010000012">
    <property type="protein sequence ID" value="KAK1741720.1"/>
    <property type="molecule type" value="Genomic_DNA"/>
</dbReference>
<evidence type="ECO:0000256" key="4">
    <source>
        <dbReference type="SAM" id="SignalP"/>
    </source>
</evidence>
<dbReference type="PANTHER" id="PTHR43574">
    <property type="entry name" value="EPIMERASE-RELATED"/>
    <property type="match status" value="1"/>
</dbReference>
<evidence type="ECO:0000313" key="6">
    <source>
        <dbReference type="Proteomes" id="UP001224775"/>
    </source>
</evidence>
<comment type="similarity">
    <text evidence="1">Belongs to the NAD(P)-dependent epimerase/dehydratase family.</text>
</comment>
<feature type="chain" id="PRO_5041995342" evidence="4">
    <location>
        <begin position="31"/>
        <end position="405"/>
    </location>
</feature>
<dbReference type="SUPFAM" id="SSF51735">
    <property type="entry name" value="NAD(P)-binding Rossmann-fold domains"/>
    <property type="match status" value="1"/>
</dbReference>
<keyword evidence="4" id="KW-0732">Signal</keyword>
<gene>
    <name evidence="5" type="ORF">QTG54_007293</name>
</gene>
<feature type="compositionally biased region" description="Basic and acidic residues" evidence="3">
    <location>
        <begin position="368"/>
        <end position="379"/>
    </location>
</feature>
<dbReference type="AlphaFoldDB" id="A0AAD9DDF5"/>
<reference evidence="5" key="1">
    <citation type="submission" date="2023-06" db="EMBL/GenBank/DDBJ databases">
        <title>Survivors Of The Sea: Transcriptome response of Skeletonema marinoi to long-term dormancy.</title>
        <authorList>
            <person name="Pinder M.I.M."/>
            <person name="Kourtchenko O."/>
            <person name="Robertson E.K."/>
            <person name="Larsson T."/>
            <person name="Maumus F."/>
            <person name="Osuna-Cruz C.M."/>
            <person name="Vancaester E."/>
            <person name="Stenow R."/>
            <person name="Vandepoele K."/>
            <person name="Ploug H."/>
            <person name="Bruchert V."/>
            <person name="Godhe A."/>
            <person name="Topel M."/>
        </authorList>
    </citation>
    <scope>NUCLEOTIDE SEQUENCE</scope>
    <source>
        <strain evidence="5">R05AC</strain>
    </source>
</reference>
<protein>
    <submittedName>
        <fullName evidence="5">Epimerase-related protein</fullName>
    </submittedName>
</protein>
<accession>A0AAD9DDF5</accession>
<feature type="region of interest" description="Disordered" evidence="3">
    <location>
        <begin position="335"/>
        <end position="380"/>
    </location>
</feature>
<organism evidence="5 6">
    <name type="scientific">Skeletonema marinoi</name>
    <dbReference type="NCBI Taxonomy" id="267567"/>
    <lineage>
        <taxon>Eukaryota</taxon>
        <taxon>Sar</taxon>
        <taxon>Stramenopiles</taxon>
        <taxon>Ochrophyta</taxon>
        <taxon>Bacillariophyta</taxon>
        <taxon>Coscinodiscophyceae</taxon>
        <taxon>Thalassiosirophycidae</taxon>
        <taxon>Thalassiosirales</taxon>
        <taxon>Skeletonemataceae</taxon>
        <taxon>Skeletonema</taxon>
        <taxon>Skeletonema marinoi-dohrnii complex</taxon>
    </lineage>
</organism>
<keyword evidence="6" id="KW-1185">Reference proteome</keyword>
<evidence type="ECO:0000256" key="1">
    <source>
        <dbReference type="ARBA" id="ARBA00007637"/>
    </source>
</evidence>
<sequence>MMTPMEWRWRPSSGNVTFLLLVIIISPLLANSWTNIGVQSSISYRSYRRSMQHMHLHSTGKHQFENESANNNQPNTRLLVFGLGNIGTLVAKIAATHLSSNSTPSFDRVYGTTRSGKEIENVHTVQFDSYEDIRDVISSCTHILTTIPPIEAENATNTTFIGEQPRNWSHFCDPVLNNPSLRLHEIAKPNTWIGYVSSTSVYGNHDGNWVNEDSDIKCDPTSKGALYLRAENEWIDAANSGGWKMNVFRCAGLYGDGRSALHTIRKRGVQHEKNKTSNMKIGNPTSRIHEKDAARAILSAMLISDETGGDTSCKRYNLADDNPTPRHEVMAFGHELLDDSNLLPSETPKPSSRRRPSEREKRRKTDKKRVENKRMKESLLPEGLLYPTYREGLKAVLDINKEKWR</sequence>
<evidence type="ECO:0000256" key="3">
    <source>
        <dbReference type="SAM" id="MobiDB-lite"/>
    </source>
</evidence>
<dbReference type="Proteomes" id="UP001224775">
    <property type="component" value="Unassembled WGS sequence"/>
</dbReference>
<comment type="caution">
    <text evidence="5">The sequence shown here is derived from an EMBL/GenBank/DDBJ whole genome shotgun (WGS) entry which is preliminary data.</text>
</comment>
<proteinExistence type="inferred from homology"/>
<evidence type="ECO:0000313" key="5">
    <source>
        <dbReference type="EMBL" id="KAK1741720.1"/>
    </source>
</evidence>
<keyword evidence="2" id="KW-0520">NAD</keyword>
<dbReference type="Gene3D" id="3.40.50.720">
    <property type="entry name" value="NAD(P)-binding Rossmann-like Domain"/>
    <property type="match status" value="1"/>
</dbReference>
<feature type="signal peptide" evidence="4">
    <location>
        <begin position="1"/>
        <end position="30"/>
    </location>
</feature>
<name>A0AAD9DDF5_9STRA</name>